<dbReference type="Proteomes" id="UP000295680">
    <property type="component" value="Unassembled WGS sequence"/>
</dbReference>
<dbReference type="AlphaFoldDB" id="A0A4R2JQ74"/>
<evidence type="ECO:0000256" key="5">
    <source>
        <dbReference type="ARBA" id="ARBA00022989"/>
    </source>
</evidence>
<dbReference type="GO" id="GO:0005886">
    <property type="term" value="C:plasma membrane"/>
    <property type="evidence" value="ECO:0007669"/>
    <property type="project" value="UniProtKB-SubCell"/>
</dbReference>
<feature type="domain" description="ABC transmembrane type-1" evidence="9">
    <location>
        <begin position="110"/>
        <end position="295"/>
    </location>
</feature>
<evidence type="ECO:0000256" key="4">
    <source>
        <dbReference type="ARBA" id="ARBA00022692"/>
    </source>
</evidence>
<dbReference type="EMBL" id="SLWS01000002">
    <property type="protein sequence ID" value="TCO62363.1"/>
    <property type="molecule type" value="Genomic_DNA"/>
</dbReference>
<dbReference type="InterPro" id="IPR035906">
    <property type="entry name" value="MetI-like_sf"/>
</dbReference>
<dbReference type="Pfam" id="PF00528">
    <property type="entry name" value="BPD_transp_1"/>
    <property type="match status" value="1"/>
</dbReference>
<comment type="caution">
    <text evidence="10">The sequence shown here is derived from an EMBL/GenBank/DDBJ whole genome shotgun (WGS) entry which is preliminary data.</text>
</comment>
<feature type="transmembrane region" description="Helical" evidence="7">
    <location>
        <begin position="177"/>
        <end position="196"/>
    </location>
</feature>
<name>A0A4R2JQ74_9PSEU</name>
<comment type="subcellular location">
    <subcellularLocation>
        <location evidence="1 7">Cell membrane</location>
        <topology evidence="1 7">Multi-pass membrane protein</topology>
    </subcellularLocation>
</comment>
<keyword evidence="2 7" id="KW-0813">Transport</keyword>
<dbReference type="SUPFAM" id="SSF161098">
    <property type="entry name" value="MetI-like"/>
    <property type="match status" value="1"/>
</dbReference>
<dbReference type="PROSITE" id="PS50928">
    <property type="entry name" value="ABC_TM1"/>
    <property type="match status" value="1"/>
</dbReference>
<feature type="transmembrane region" description="Helical" evidence="7">
    <location>
        <begin position="59"/>
        <end position="76"/>
    </location>
</feature>
<reference evidence="10 11" key="1">
    <citation type="submission" date="2019-03" db="EMBL/GenBank/DDBJ databases">
        <title>Genomic Encyclopedia of Type Strains, Phase IV (KMG-IV): sequencing the most valuable type-strain genomes for metagenomic binning, comparative biology and taxonomic classification.</title>
        <authorList>
            <person name="Goeker M."/>
        </authorList>
    </citation>
    <scope>NUCLEOTIDE SEQUENCE [LARGE SCALE GENOMIC DNA]</scope>
    <source>
        <strain evidence="10 11">DSM 45934</strain>
    </source>
</reference>
<dbReference type="OrthoDB" id="9796361at2"/>
<dbReference type="GO" id="GO:0055085">
    <property type="term" value="P:transmembrane transport"/>
    <property type="evidence" value="ECO:0007669"/>
    <property type="project" value="InterPro"/>
</dbReference>
<organism evidence="10 11">
    <name type="scientific">Actinocrispum wychmicini</name>
    <dbReference type="NCBI Taxonomy" id="1213861"/>
    <lineage>
        <taxon>Bacteria</taxon>
        <taxon>Bacillati</taxon>
        <taxon>Actinomycetota</taxon>
        <taxon>Actinomycetes</taxon>
        <taxon>Pseudonocardiales</taxon>
        <taxon>Pseudonocardiaceae</taxon>
        <taxon>Actinocrispum</taxon>
    </lineage>
</organism>
<feature type="transmembrane region" description="Helical" evidence="7">
    <location>
        <begin position="117"/>
        <end position="139"/>
    </location>
</feature>
<feature type="transmembrane region" description="Helical" evidence="7">
    <location>
        <begin position="151"/>
        <end position="171"/>
    </location>
</feature>
<protein>
    <submittedName>
        <fullName evidence="10">NitT/TauT family transport system permease protein</fullName>
    </submittedName>
</protein>
<keyword evidence="11" id="KW-1185">Reference proteome</keyword>
<evidence type="ECO:0000256" key="1">
    <source>
        <dbReference type="ARBA" id="ARBA00004651"/>
    </source>
</evidence>
<dbReference type="CDD" id="cd06261">
    <property type="entry name" value="TM_PBP2"/>
    <property type="match status" value="1"/>
</dbReference>
<feature type="transmembrane region" description="Helical" evidence="7">
    <location>
        <begin position="273"/>
        <end position="294"/>
    </location>
</feature>
<evidence type="ECO:0000256" key="8">
    <source>
        <dbReference type="SAM" id="MobiDB-lite"/>
    </source>
</evidence>
<sequence>MKPVAVEHEDLAGWGVKAPPVRSARRDRQDWRPLPERRRPRRSPKLLPIRTPISAKGKWVLYVLSFAIPLAAWFVLSEAKILPPEFLPTPEATFSKLVELAQSGQLWPNLWATSERVIYGFAIAIVISVPLGFMMGTFQAAQALFEPIISLVRYLPVPAFIPLLIIWLNSVDEPPKIALIALAVVFFNTFMIADVVKSVPMPMINVSYTLGARRGEVLRRVILPHALPGMIDAIRVNLAAAWNFVIVAEEVNAATGLGHEIMQAQRFLRTNEIFAVLIVIGLVGLVLDVALRLLRGRVGRWVV</sequence>
<evidence type="ECO:0000259" key="9">
    <source>
        <dbReference type="PROSITE" id="PS50928"/>
    </source>
</evidence>
<evidence type="ECO:0000313" key="10">
    <source>
        <dbReference type="EMBL" id="TCO62363.1"/>
    </source>
</evidence>
<evidence type="ECO:0000256" key="6">
    <source>
        <dbReference type="ARBA" id="ARBA00023136"/>
    </source>
</evidence>
<evidence type="ECO:0000256" key="7">
    <source>
        <dbReference type="RuleBase" id="RU363032"/>
    </source>
</evidence>
<keyword evidence="5 7" id="KW-1133">Transmembrane helix</keyword>
<dbReference type="InterPro" id="IPR000515">
    <property type="entry name" value="MetI-like"/>
</dbReference>
<proteinExistence type="inferred from homology"/>
<accession>A0A4R2JQ74</accession>
<evidence type="ECO:0000256" key="3">
    <source>
        <dbReference type="ARBA" id="ARBA00022475"/>
    </source>
</evidence>
<keyword evidence="3" id="KW-1003">Cell membrane</keyword>
<dbReference type="Gene3D" id="1.10.3720.10">
    <property type="entry name" value="MetI-like"/>
    <property type="match status" value="1"/>
</dbReference>
<feature type="region of interest" description="Disordered" evidence="8">
    <location>
        <begin position="17"/>
        <end position="39"/>
    </location>
</feature>
<keyword evidence="4 7" id="KW-0812">Transmembrane</keyword>
<evidence type="ECO:0000313" key="11">
    <source>
        <dbReference type="Proteomes" id="UP000295680"/>
    </source>
</evidence>
<evidence type="ECO:0000256" key="2">
    <source>
        <dbReference type="ARBA" id="ARBA00022448"/>
    </source>
</evidence>
<dbReference type="RefSeq" id="WP_132114071.1">
    <property type="nucleotide sequence ID" value="NZ_SLWS01000002.1"/>
</dbReference>
<comment type="similarity">
    <text evidence="7">Belongs to the binding-protein-dependent transport system permease family.</text>
</comment>
<dbReference type="PANTHER" id="PTHR30151">
    <property type="entry name" value="ALKANE SULFONATE ABC TRANSPORTER-RELATED, MEMBRANE SUBUNIT"/>
    <property type="match status" value="1"/>
</dbReference>
<keyword evidence="6 7" id="KW-0472">Membrane</keyword>
<feature type="compositionally biased region" description="Basic and acidic residues" evidence="8">
    <location>
        <begin position="24"/>
        <end position="37"/>
    </location>
</feature>
<dbReference type="PANTHER" id="PTHR30151:SF0">
    <property type="entry name" value="ABC TRANSPORTER PERMEASE PROTEIN MJ0413-RELATED"/>
    <property type="match status" value="1"/>
</dbReference>
<gene>
    <name evidence="10" type="ORF">EV192_102501</name>
</gene>